<dbReference type="AlphaFoldDB" id="A0A9P6CMU8"/>
<organism evidence="1 2">
    <name type="scientific">Pholiota conissans</name>
    <dbReference type="NCBI Taxonomy" id="109636"/>
    <lineage>
        <taxon>Eukaryota</taxon>
        <taxon>Fungi</taxon>
        <taxon>Dikarya</taxon>
        <taxon>Basidiomycota</taxon>
        <taxon>Agaricomycotina</taxon>
        <taxon>Agaricomycetes</taxon>
        <taxon>Agaricomycetidae</taxon>
        <taxon>Agaricales</taxon>
        <taxon>Agaricineae</taxon>
        <taxon>Strophariaceae</taxon>
        <taxon>Pholiota</taxon>
    </lineage>
</organism>
<sequence>PLMSLAPPPAHRYPHAQCEPGSNNSLPLSLVASSPSSRCLSLVASLSPPRRLSCRLAVSPSHAASISRCLVALSRHLGSFSHCVYPAISLIASDVLALSRHPCCYCVLPSHHT</sequence>
<feature type="non-terminal residue" evidence="1">
    <location>
        <position position="1"/>
    </location>
</feature>
<keyword evidence="2" id="KW-1185">Reference proteome</keyword>
<gene>
    <name evidence="1" type="ORF">BDN70DRAFT_887296</name>
</gene>
<protein>
    <submittedName>
        <fullName evidence="1">Uncharacterized protein</fullName>
    </submittedName>
</protein>
<evidence type="ECO:0000313" key="2">
    <source>
        <dbReference type="Proteomes" id="UP000807469"/>
    </source>
</evidence>
<name>A0A9P6CMU8_9AGAR</name>
<accession>A0A9P6CMU8</accession>
<reference evidence="1" key="1">
    <citation type="submission" date="2020-11" db="EMBL/GenBank/DDBJ databases">
        <authorList>
            <consortium name="DOE Joint Genome Institute"/>
            <person name="Ahrendt S."/>
            <person name="Riley R."/>
            <person name="Andreopoulos W."/>
            <person name="Labutti K."/>
            <person name="Pangilinan J."/>
            <person name="Ruiz-Duenas F.J."/>
            <person name="Barrasa J.M."/>
            <person name="Sanchez-Garcia M."/>
            <person name="Camarero S."/>
            <person name="Miyauchi S."/>
            <person name="Serrano A."/>
            <person name="Linde D."/>
            <person name="Babiker R."/>
            <person name="Drula E."/>
            <person name="Ayuso-Fernandez I."/>
            <person name="Pacheco R."/>
            <person name="Padilla G."/>
            <person name="Ferreira P."/>
            <person name="Barriuso J."/>
            <person name="Kellner H."/>
            <person name="Castanera R."/>
            <person name="Alfaro M."/>
            <person name="Ramirez L."/>
            <person name="Pisabarro A.G."/>
            <person name="Kuo A."/>
            <person name="Tritt A."/>
            <person name="Lipzen A."/>
            <person name="He G."/>
            <person name="Yan M."/>
            <person name="Ng V."/>
            <person name="Cullen D."/>
            <person name="Martin F."/>
            <person name="Rosso M.-N."/>
            <person name="Henrissat B."/>
            <person name="Hibbett D."/>
            <person name="Martinez A.T."/>
            <person name="Grigoriev I.V."/>
        </authorList>
    </citation>
    <scope>NUCLEOTIDE SEQUENCE</scope>
    <source>
        <strain evidence="1">CIRM-BRFM 674</strain>
    </source>
</reference>
<evidence type="ECO:0000313" key="1">
    <source>
        <dbReference type="EMBL" id="KAF9472162.1"/>
    </source>
</evidence>
<dbReference type="Proteomes" id="UP000807469">
    <property type="component" value="Unassembled WGS sequence"/>
</dbReference>
<dbReference type="EMBL" id="MU155570">
    <property type="protein sequence ID" value="KAF9472162.1"/>
    <property type="molecule type" value="Genomic_DNA"/>
</dbReference>
<proteinExistence type="predicted"/>
<feature type="non-terminal residue" evidence="1">
    <location>
        <position position="113"/>
    </location>
</feature>
<comment type="caution">
    <text evidence="1">The sequence shown here is derived from an EMBL/GenBank/DDBJ whole genome shotgun (WGS) entry which is preliminary data.</text>
</comment>